<proteinExistence type="predicted"/>
<dbReference type="PROSITE" id="PS00121">
    <property type="entry name" value="COLIPASE_1"/>
    <property type="match status" value="1"/>
</dbReference>
<comment type="caution">
    <text evidence="2">The sequence shown here is derived from an EMBL/GenBank/DDBJ whole genome shotgun (WGS) entry which is preliminary data.</text>
</comment>
<dbReference type="PANTHER" id="PTHR39069">
    <property type="entry name" value="ECDYSONE-INDUCIBLE GENE E1, ISOFORM A"/>
    <property type="match status" value="1"/>
</dbReference>
<organism evidence="2 3">
    <name type="scientific">Gnathostoma spinigerum</name>
    <dbReference type="NCBI Taxonomy" id="75299"/>
    <lineage>
        <taxon>Eukaryota</taxon>
        <taxon>Metazoa</taxon>
        <taxon>Ecdysozoa</taxon>
        <taxon>Nematoda</taxon>
        <taxon>Chromadorea</taxon>
        <taxon>Rhabditida</taxon>
        <taxon>Spirurina</taxon>
        <taxon>Gnathostomatomorpha</taxon>
        <taxon>Gnathostomatoidea</taxon>
        <taxon>Gnathostomatidae</taxon>
        <taxon>Gnathostoma</taxon>
    </lineage>
</organism>
<dbReference type="EMBL" id="JBGFUD010001337">
    <property type="protein sequence ID" value="MFH4976136.1"/>
    <property type="molecule type" value="Genomic_DNA"/>
</dbReference>
<dbReference type="AlphaFoldDB" id="A0ABD6EFE3"/>
<gene>
    <name evidence="2" type="ORF">AB6A40_002845</name>
</gene>
<sequence length="297" mass="32174">MIEHPENAQLFSVPIPVPIGGYCTSDIQCTSRTVSSTCRNNVCVCASGFNFNGVYCEASTGPGRVPIGGYCTADSQCIALNSECRKNVCQCKSGYEVMGGACVAKKGDRTVPFGGVCTDSIQCATPGAYCWFNRCVCINQDTFDGQACVSATKVPFGGFCTSSTQCTTQGAYCLYYQCMCINQDVYDQESNRCITSGQCPSNQVWFNGKCYGYAAIGQPCVVSKQCQMSITPTAQCINGICQVTSYDTTQPRCRRPGAMIELGGDGLPKDCAYYSCSYGYTCEWNPYWMNGKWICCN</sequence>
<dbReference type="PANTHER" id="PTHR39069:SF8">
    <property type="entry name" value="FI17111P1"/>
    <property type="match status" value="1"/>
</dbReference>
<dbReference type="InterPro" id="IPR017915">
    <property type="entry name" value="Colipase_CS"/>
</dbReference>
<evidence type="ECO:0000259" key="1">
    <source>
        <dbReference type="Pfam" id="PF01683"/>
    </source>
</evidence>
<reference evidence="2 3" key="1">
    <citation type="submission" date="2024-08" db="EMBL/GenBank/DDBJ databases">
        <title>Gnathostoma spinigerum genome.</title>
        <authorList>
            <person name="Gonzalez-Bertolin B."/>
            <person name="Monzon S."/>
            <person name="Zaballos A."/>
            <person name="Jimenez P."/>
            <person name="Dekumyoy P."/>
            <person name="Varona S."/>
            <person name="Cuesta I."/>
            <person name="Sumanam S."/>
            <person name="Adisakwattana P."/>
            <person name="Gasser R.B."/>
            <person name="Hernandez-Gonzalez A."/>
            <person name="Young N.D."/>
            <person name="Perteguer M.J."/>
        </authorList>
    </citation>
    <scope>NUCLEOTIDE SEQUENCE [LARGE SCALE GENOMIC DNA]</scope>
    <source>
        <strain evidence="2">AL3</strain>
        <tissue evidence="2">Liver</tissue>
    </source>
</reference>
<dbReference type="InterPro" id="IPR006149">
    <property type="entry name" value="EB_dom"/>
</dbReference>
<dbReference type="Pfam" id="PF01683">
    <property type="entry name" value="EB"/>
    <property type="match status" value="3"/>
</dbReference>
<accession>A0ABD6EFE3</accession>
<evidence type="ECO:0000313" key="3">
    <source>
        <dbReference type="Proteomes" id="UP001608902"/>
    </source>
</evidence>
<evidence type="ECO:0000313" key="2">
    <source>
        <dbReference type="EMBL" id="MFH4976136.1"/>
    </source>
</evidence>
<name>A0ABD6EFE3_9BILA</name>
<feature type="domain" description="EB" evidence="1">
    <location>
        <begin position="199"/>
        <end position="242"/>
    </location>
</feature>
<feature type="domain" description="EB" evidence="1">
    <location>
        <begin position="59"/>
        <end position="102"/>
    </location>
</feature>
<feature type="domain" description="EB" evidence="1">
    <location>
        <begin position="17"/>
        <end position="56"/>
    </location>
</feature>
<keyword evidence="3" id="KW-1185">Reference proteome</keyword>
<dbReference type="Proteomes" id="UP001608902">
    <property type="component" value="Unassembled WGS sequence"/>
</dbReference>
<protein>
    <recommendedName>
        <fullName evidence="1">EB domain-containing protein</fullName>
    </recommendedName>
</protein>